<organism evidence="1 2">
    <name type="scientific">Bacillus changyiensis</name>
    <dbReference type="NCBI Taxonomy" id="3004103"/>
    <lineage>
        <taxon>Bacteria</taxon>
        <taxon>Bacillati</taxon>
        <taxon>Bacillota</taxon>
        <taxon>Bacilli</taxon>
        <taxon>Bacillales</taxon>
        <taxon>Bacillaceae</taxon>
        <taxon>Bacillus</taxon>
    </lineage>
</organism>
<sequence>MNKEAILIEVKKRLEETIKDLNFHNLSHIKEFTDQHFEFLEHLKCLPELVNQEKQIKKQNNIIVEENEQDSRKNRFQNVTDDDLLSDLKHYVVKEWKLSGGAIALNQRSRSAFIPEKIVREKDIHLGDIVEITNMNPSGDKKHFKLIKKGDSDQFVDKRIVLQCCPVEIDDGKLVVTKDVYGNDIKIDDAPFKIVIQEQDRIKKSIEPGHSVDIAFYEGKAHEARVFWRHPFYS</sequence>
<reference evidence="1 2" key="1">
    <citation type="submission" date="2023-01" db="EMBL/GenBank/DDBJ databases">
        <title>Bacillus changyiensis sp. nov., isolated from a coastal deposit.</title>
        <authorList>
            <person name="Xiao G."/>
            <person name="Lai Q."/>
            <person name="Hu Z."/>
            <person name="Shao Z."/>
        </authorList>
    </citation>
    <scope>NUCLEOTIDE SEQUENCE [LARGE SCALE GENOMIC DNA]</scope>
    <source>
        <strain evidence="1 2">CLL-7-23</strain>
    </source>
</reference>
<evidence type="ECO:0000313" key="2">
    <source>
        <dbReference type="Proteomes" id="UP001211894"/>
    </source>
</evidence>
<comment type="caution">
    <text evidence="1">The sequence shown here is derived from an EMBL/GenBank/DDBJ whole genome shotgun (WGS) entry which is preliminary data.</text>
</comment>
<keyword evidence="2" id="KW-1185">Reference proteome</keyword>
<accession>A0ABT4X4K5</accession>
<protein>
    <submittedName>
        <fullName evidence="1">Uncharacterized protein</fullName>
    </submittedName>
</protein>
<gene>
    <name evidence="1" type="ORF">PJ311_11430</name>
</gene>
<evidence type="ECO:0000313" key="1">
    <source>
        <dbReference type="EMBL" id="MDA7027221.1"/>
    </source>
</evidence>
<dbReference type="EMBL" id="JAQKAB010000007">
    <property type="protein sequence ID" value="MDA7027221.1"/>
    <property type="molecule type" value="Genomic_DNA"/>
</dbReference>
<proteinExistence type="predicted"/>
<dbReference type="Proteomes" id="UP001211894">
    <property type="component" value="Unassembled WGS sequence"/>
</dbReference>
<name>A0ABT4X4K5_9BACI</name>
<dbReference type="RefSeq" id="WP_271341067.1">
    <property type="nucleotide sequence ID" value="NZ_JAQKAB010000007.1"/>
</dbReference>